<evidence type="ECO:0000313" key="3">
    <source>
        <dbReference type="EMBL" id="RWR22401.1"/>
    </source>
</evidence>
<feature type="compositionally biased region" description="Low complexity" evidence="1">
    <location>
        <begin position="339"/>
        <end position="372"/>
    </location>
</feature>
<dbReference type="Proteomes" id="UP000285970">
    <property type="component" value="Unassembled WGS sequence"/>
</dbReference>
<keyword evidence="2" id="KW-0812">Transmembrane</keyword>
<evidence type="ECO:0000256" key="1">
    <source>
        <dbReference type="SAM" id="MobiDB-lite"/>
    </source>
</evidence>
<sequence length="385" mass="40380">MSRRGLGVSRCGGTPEPSTTKVPKMSIAVRPAVPSATLPHLARRLTRRFDEIPTMHLAGAVLVVLVGGILASILTTSDPLWWQLHFSQLGTFGDLSAAFFNTTLKVGGSLVVVFAVRVRRDLRRLGRSAGRRGAATSAAFFLTVIGVNLALVGCVPLNTDKDLHDKVAGMMVLGFAALLLTSPFLLHRLPKRLMISTAAVFVFLFAGAWLFVTATINLALFEVIAFSAMFAWSGIFTHCLTGAGTRAGTAAPRPEADRVDAIAATTSPAVSVPVTLASLAQTPSRRTRAGIARVSVAGARLPRVVALRRHPAIVSGARGVLVGSSGARASSIPPRLRRASTSPRAGRPAAPALPRRGCTASAARAGSGTSTTRVRRSPRRPAAAR</sequence>
<gene>
    <name evidence="3" type="ORF">D8Y23_02405</name>
</gene>
<feature type="region of interest" description="Disordered" evidence="1">
    <location>
        <begin position="324"/>
        <end position="385"/>
    </location>
</feature>
<feature type="transmembrane region" description="Helical" evidence="2">
    <location>
        <begin position="137"/>
        <end position="155"/>
    </location>
</feature>
<feature type="transmembrane region" description="Helical" evidence="2">
    <location>
        <begin position="167"/>
        <end position="186"/>
    </location>
</feature>
<proteinExistence type="predicted"/>
<dbReference type="InterPro" id="IPR009339">
    <property type="entry name" value="DUF998"/>
</dbReference>
<keyword evidence="2" id="KW-1133">Transmembrane helix</keyword>
<dbReference type="EMBL" id="RBZY01000005">
    <property type="protein sequence ID" value="RWR22401.1"/>
    <property type="molecule type" value="Genomic_DNA"/>
</dbReference>
<accession>A0A443JPG5</accession>
<reference evidence="3 4" key="1">
    <citation type="journal article" date="2018" name="Front. Microbiol.">
        <title>Novel Insights Into Bacterial Dimethylsulfoniopropionate Catabolism in the East China Sea.</title>
        <authorList>
            <person name="Liu J."/>
            <person name="Liu J."/>
            <person name="Zhang S.H."/>
            <person name="Liang J."/>
            <person name="Lin H."/>
            <person name="Song D."/>
            <person name="Yang G.P."/>
            <person name="Todd J.D."/>
            <person name="Zhang X.H."/>
        </authorList>
    </citation>
    <scope>NUCLEOTIDE SEQUENCE [LARGE SCALE GENOMIC DNA]</scope>
    <source>
        <strain evidence="3 4">ZYFD042</strain>
    </source>
</reference>
<protein>
    <submittedName>
        <fullName evidence="3">DUF998 domain-containing protein</fullName>
    </submittedName>
</protein>
<feature type="transmembrane region" description="Helical" evidence="2">
    <location>
        <begin position="193"/>
        <end position="212"/>
    </location>
</feature>
<feature type="region of interest" description="Disordered" evidence="1">
    <location>
        <begin position="1"/>
        <end position="21"/>
    </location>
</feature>
<name>A0A443JPG5_9MICO</name>
<evidence type="ECO:0000256" key="2">
    <source>
        <dbReference type="SAM" id="Phobius"/>
    </source>
</evidence>
<dbReference type="AlphaFoldDB" id="A0A443JPG5"/>
<feature type="transmembrane region" description="Helical" evidence="2">
    <location>
        <begin position="95"/>
        <end position="116"/>
    </location>
</feature>
<dbReference type="Pfam" id="PF06197">
    <property type="entry name" value="DUF998"/>
    <property type="match status" value="1"/>
</dbReference>
<organism evidence="3 4">
    <name type="scientific">Microbacterium enclense</name>
    <dbReference type="NCBI Taxonomy" id="993073"/>
    <lineage>
        <taxon>Bacteria</taxon>
        <taxon>Bacillati</taxon>
        <taxon>Actinomycetota</taxon>
        <taxon>Actinomycetes</taxon>
        <taxon>Micrococcales</taxon>
        <taxon>Microbacteriaceae</taxon>
        <taxon>Microbacterium</taxon>
    </lineage>
</organism>
<evidence type="ECO:0000313" key="4">
    <source>
        <dbReference type="Proteomes" id="UP000285970"/>
    </source>
</evidence>
<comment type="caution">
    <text evidence="3">The sequence shown here is derived from an EMBL/GenBank/DDBJ whole genome shotgun (WGS) entry which is preliminary data.</text>
</comment>
<feature type="transmembrane region" description="Helical" evidence="2">
    <location>
        <begin position="54"/>
        <end position="75"/>
    </location>
</feature>
<keyword evidence="2" id="KW-0472">Membrane</keyword>
<dbReference type="OrthoDB" id="3225559at2"/>